<dbReference type="EMBL" id="BOQP01000017">
    <property type="protein sequence ID" value="GIM73636.1"/>
    <property type="molecule type" value="Genomic_DNA"/>
</dbReference>
<sequence length="159" mass="17771">MHFAIDETMTGRLRAADGDDERVAELIEEIEEGDNHLGKVDTDKAWEAIHRCLTDGELGFDNGEYPLNGAILGGEQFYDGEEYIVSLLTPEQVRDVAAAIGPITREQLRARYDAIDAEDYQDYLGDEDFDYTWSNFADVVAFFQGVAPTGNHVIFTVSQ</sequence>
<dbReference type="InterPro" id="IPR015068">
    <property type="entry name" value="DUF1877"/>
</dbReference>
<dbReference type="AlphaFoldDB" id="A0A919SKA4"/>
<dbReference type="Gene3D" id="3.40.1760.10">
    <property type="entry name" value="YfbM-like super family"/>
    <property type="match status" value="1"/>
</dbReference>
<organism evidence="1 2">
    <name type="scientific">Winogradskya consettensis</name>
    <dbReference type="NCBI Taxonomy" id="113560"/>
    <lineage>
        <taxon>Bacteria</taxon>
        <taxon>Bacillati</taxon>
        <taxon>Actinomycetota</taxon>
        <taxon>Actinomycetes</taxon>
        <taxon>Micromonosporales</taxon>
        <taxon>Micromonosporaceae</taxon>
        <taxon>Winogradskya</taxon>
    </lineage>
</organism>
<evidence type="ECO:0008006" key="3">
    <source>
        <dbReference type="Google" id="ProtNLM"/>
    </source>
</evidence>
<keyword evidence="2" id="KW-1185">Reference proteome</keyword>
<evidence type="ECO:0000313" key="2">
    <source>
        <dbReference type="Proteomes" id="UP000680865"/>
    </source>
</evidence>
<dbReference type="InterPro" id="IPR035944">
    <property type="entry name" value="YfbM-like_sf"/>
</dbReference>
<dbReference type="Proteomes" id="UP000680865">
    <property type="component" value="Unassembled WGS sequence"/>
</dbReference>
<reference evidence="1" key="1">
    <citation type="submission" date="2021-03" db="EMBL/GenBank/DDBJ databases">
        <title>Whole genome shotgun sequence of Actinoplanes consettensis NBRC 14913.</title>
        <authorList>
            <person name="Komaki H."/>
            <person name="Tamura T."/>
        </authorList>
    </citation>
    <scope>NUCLEOTIDE SEQUENCE</scope>
    <source>
        <strain evidence="1">NBRC 14913</strain>
    </source>
</reference>
<name>A0A919SKA4_9ACTN</name>
<gene>
    <name evidence="1" type="ORF">Aco04nite_36310</name>
</gene>
<proteinExistence type="predicted"/>
<evidence type="ECO:0000313" key="1">
    <source>
        <dbReference type="EMBL" id="GIM73636.1"/>
    </source>
</evidence>
<dbReference type="Pfam" id="PF08974">
    <property type="entry name" value="DUF1877"/>
    <property type="match status" value="1"/>
</dbReference>
<dbReference type="SUPFAM" id="SSF111069">
    <property type="entry name" value="Hypothetical protein yfbM"/>
    <property type="match status" value="1"/>
</dbReference>
<protein>
    <recommendedName>
        <fullName evidence="3">DUF1877 family protein</fullName>
    </recommendedName>
</protein>
<comment type="caution">
    <text evidence="1">The sequence shown here is derived from an EMBL/GenBank/DDBJ whole genome shotgun (WGS) entry which is preliminary data.</text>
</comment>
<accession>A0A919SKA4</accession>